<name>A0A0F9M7I7_9ZZZZ</name>
<dbReference type="AlphaFoldDB" id="A0A0F9M7I7"/>
<sequence length="67" mass="7681">MRMMKSDKGFGYITVDLTIEQAVRLADMLQFESGIKEICLIGDLRRAIREERTKVASHIIRELAALE</sequence>
<protein>
    <submittedName>
        <fullName evidence="1">Uncharacterized protein</fullName>
    </submittedName>
</protein>
<dbReference type="EMBL" id="LAZR01010769">
    <property type="protein sequence ID" value="KKM65182.1"/>
    <property type="molecule type" value="Genomic_DNA"/>
</dbReference>
<reference evidence="1" key="1">
    <citation type="journal article" date="2015" name="Nature">
        <title>Complex archaea that bridge the gap between prokaryotes and eukaryotes.</title>
        <authorList>
            <person name="Spang A."/>
            <person name="Saw J.H."/>
            <person name="Jorgensen S.L."/>
            <person name="Zaremba-Niedzwiedzka K."/>
            <person name="Martijn J."/>
            <person name="Lind A.E."/>
            <person name="van Eijk R."/>
            <person name="Schleper C."/>
            <person name="Guy L."/>
            <person name="Ettema T.J."/>
        </authorList>
    </citation>
    <scope>NUCLEOTIDE SEQUENCE</scope>
</reference>
<organism evidence="1">
    <name type="scientific">marine sediment metagenome</name>
    <dbReference type="NCBI Taxonomy" id="412755"/>
    <lineage>
        <taxon>unclassified sequences</taxon>
        <taxon>metagenomes</taxon>
        <taxon>ecological metagenomes</taxon>
    </lineage>
</organism>
<accession>A0A0F9M7I7</accession>
<gene>
    <name evidence="1" type="ORF">LCGC14_1493810</name>
</gene>
<evidence type="ECO:0000313" key="1">
    <source>
        <dbReference type="EMBL" id="KKM65182.1"/>
    </source>
</evidence>
<proteinExistence type="predicted"/>
<comment type="caution">
    <text evidence="1">The sequence shown here is derived from an EMBL/GenBank/DDBJ whole genome shotgun (WGS) entry which is preliminary data.</text>
</comment>